<name>A0A4S2F4E6_9ACTN</name>
<dbReference type="Pfam" id="PF23771">
    <property type="entry name" value="DUF7168"/>
    <property type="match status" value="1"/>
</dbReference>
<dbReference type="RefSeq" id="WP_114538715.1">
    <property type="nucleotide sequence ID" value="NZ_SRYE01000003.1"/>
</dbReference>
<evidence type="ECO:0000313" key="3">
    <source>
        <dbReference type="EMBL" id="TGY62114.1"/>
    </source>
</evidence>
<dbReference type="Pfam" id="PF10979">
    <property type="entry name" value="DUF2786"/>
    <property type="match status" value="1"/>
</dbReference>
<gene>
    <name evidence="3" type="ORF">E5334_05455</name>
</gene>
<sequence length="237" mass="26893">MDNKREKIIERIKKLMAVAEDRGATEHEAAAAALAAQRLIVQYDVEQWEIHTAEEEPIEEVYASHAPRRWRWHLARVIAPAFRCKYLETTKSAFHKTNWRNEHLITFYGYKTDATAAAMTFNTLYKIGNRLASRYSRGAAYGTYNAYVVGFVAGIASELEKQTEALMIVVPPKVKEKYEERFNGIKGVDTTLKLGCGWDAHNAESQGFMDGREAVRSHRFEEPETEYVADAPALMGA</sequence>
<proteinExistence type="predicted"/>
<evidence type="ECO:0000313" key="4">
    <source>
        <dbReference type="Proteomes" id="UP000310263"/>
    </source>
</evidence>
<feature type="domain" description="DUF2786" evidence="1">
    <location>
        <begin position="7"/>
        <end position="47"/>
    </location>
</feature>
<dbReference type="Proteomes" id="UP000310263">
    <property type="component" value="Unassembled WGS sequence"/>
</dbReference>
<dbReference type="OrthoDB" id="1808266at2"/>
<feature type="domain" description="DUF7168" evidence="2">
    <location>
        <begin position="59"/>
        <end position="182"/>
    </location>
</feature>
<comment type="caution">
    <text evidence="3">The sequence shown here is derived from an EMBL/GenBank/DDBJ whole genome shotgun (WGS) entry which is preliminary data.</text>
</comment>
<keyword evidence="4" id="KW-1185">Reference proteome</keyword>
<organism evidence="3 4">
    <name type="scientific">Muricaecibacterium torontonense</name>
    <dbReference type="NCBI Taxonomy" id="3032871"/>
    <lineage>
        <taxon>Bacteria</taxon>
        <taxon>Bacillati</taxon>
        <taxon>Actinomycetota</taxon>
        <taxon>Coriobacteriia</taxon>
        <taxon>Coriobacteriales</taxon>
        <taxon>Atopobiaceae</taxon>
        <taxon>Muricaecibacterium</taxon>
    </lineage>
</organism>
<dbReference type="EMBL" id="SRYE01000003">
    <property type="protein sequence ID" value="TGY62114.1"/>
    <property type="molecule type" value="Genomic_DNA"/>
</dbReference>
<evidence type="ECO:0000259" key="1">
    <source>
        <dbReference type="Pfam" id="PF10979"/>
    </source>
</evidence>
<dbReference type="InterPro" id="IPR055592">
    <property type="entry name" value="DUF7168"/>
</dbReference>
<reference evidence="3 4" key="1">
    <citation type="submission" date="2019-04" db="EMBL/GenBank/DDBJ databases">
        <title>Microbes associate with the intestines of laboratory mice.</title>
        <authorList>
            <person name="Navarre W."/>
            <person name="Wong E."/>
            <person name="Huang K."/>
            <person name="Tropini C."/>
            <person name="Ng K."/>
            <person name="Yu B."/>
        </authorList>
    </citation>
    <scope>NUCLEOTIDE SEQUENCE [LARGE SCALE GENOMIC DNA]</scope>
    <source>
        <strain evidence="3 4">NM07_P-09</strain>
    </source>
</reference>
<dbReference type="AlphaFoldDB" id="A0A4S2F4E6"/>
<dbReference type="InterPro" id="IPR024498">
    <property type="entry name" value="DUF2786"/>
</dbReference>
<protein>
    <submittedName>
        <fullName evidence="3">DUF2786 domain-containing protein</fullName>
    </submittedName>
</protein>
<accession>A0A4S2F4E6</accession>
<evidence type="ECO:0000259" key="2">
    <source>
        <dbReference type="Pfam" id="PF23771"/>
    </source>
</evidence>